<dbReference type="RefSeq" id="WP_161477624.1">
    <property type="nucleotide sequence ID" value="NZ_WXEW01000001.1"/>
</dbReference>
<dbReference type="AlphaFoldDB" id="A0A7C9MY26"/>
<evidence type="ECO:0000313" key="2">
    <source>
        <dbReference type="Proteomes" id="UP000479526"/>
    </source>
</evidence>
<evidence type="ECO:0000313" key="1">
    <source>
        <dbReference type="EMBL" id="NAS20069.1"/>
    </source>
</evidence>
<gene>
    <name evidence="1" type="ORF">GT755_00030</name>
</gene>
<protein>
    <submittedName>
        <fullName evidence="1">Uncharacterized protein</fullName>
    </submittedName>
</protein>
<accession>A0A7C9MY26</accession>
<reference evidence="1 2" key="1">
    <citation type="submission" date="2020-01" db="EMBL/GenBank/DDBJ databases">
        <title>Herbidospora sp. NEAU-GS84 nov., a novel actinomycete isolated from soil.</title>
        <authorList>
            <person name="Han L."/>
        </authorList>
    </citation>
    <scope>NUCLEOTIDE SEQUENCE [LARGE SCALE GENOMIC DNA]</scope>
    <source>
        <strain evidence="1 2">NEAU-GS84</strain>
    </source>
</reference>
<keyword evidence="2" id="KW-1185">Reference proteome</keyword>
<dbReference type="Proteomes" id="UP000479526">
    <property type="component" value="Unassembled WGS sequence"/>
</dbReference>
<dbReference type="EMBL" id="WXEW01000001">
    <property type="protein sequence ID" value="NAS20069.1"/>
    <property type="molecule type" value="Genomic_DNA"/>
</dbReference>
<name>A0A7C9MY26_9ACTN</name>
<proteinExistence type="predicted"/>
<comment type="caution">
    <text evidence="1">The sequence shown here is derived from an EMBL/GenBank/DDBJ whole genome shotgun (WGS) entry which is preliminary data.</text>
</comment>
<sequence length="620" mass="68016">MEQSLDRSPHTLAQLARRAGISEGRARALATATPSGLPRPDGADADGRPLWSAATIDAWCARTGRKVSEDSLWLFRAPPAAGPAPELQRRIVTLPGSYRDQAFYVIVWDTEHGHLIYLQPLDDTGGAHKDWLAKAAAELIHPRWWADAVVVMPQEKSLSYLSSIHDLPETASVYRLFDRYHQTDPDPDEAPGVFGGLRRWISRTGPSLAGPRPISPADADTKWKGQMDLTAIAAVVGRPIPLWVNDTATTDNAQQTLSYDRTFITPDTVTQWPAAQERLARALQVGMAEEFPAAFAALAADAAEGLREIRAAHEHLADTGPGWYLVCRPARPAPSFEVEQLITAAQPVTDPDQVSAELTRLRAIEGELDLDDPRGEVYEEAITLLAWQLRTMAKQAGRIRDSHAYVPVADDGLLRFTGPWQGPVVEAWRKTLTPVPDPAAALRLRRVQRLIADYPADGLQNIYRDSEGRYILVTRLSSGQDHSLAEWPAGLQVTAHWTDKTVIAGDDELGSTTTLLALTPTSEGRMRIDPVPMLPHMGSDAFAYGYGGGTPSTTYRALLRCALGDTTELPWSVILHGRRGSDDTPASQLWTAISTTKGPLRLSWPQLKLWARADKNHTTT</sequence>
<organism evidence="1 2">
    <name type="scientific">Herbidospora solisilvae</name>
    <dbReference type="NCBI Taxonomy" id="2696284"/>
    <lineage>
        <taxon>Bacteria</taxon>
        <taxon>Bacillati</taxon>
        <taxon>Actinomycetota</taxon>
        <taxon>Actinomycetes</taxon>
        <taxon>Streptosporangiales</taxon>
        <taxon>Streptosporangiaceae</taxon>
        <taxon>Herbidospora</taxon>
    </lineage>
</organism>